<dbReference type="Proteomes" id="UP000585836">
    <property type="component" value="Unassembled WGS sequence"/>
</dbReference>
<dbReference type="EMBL" id="JACHJK010000024">
    <property type="protein sequence ID" value="MBB5932333.1"/>
    <property type="molecule type" value="Genomic_DNA"/>
</dbReference>
<reference evidence="1 2" key="1">
    <citation type="submission" date="2020-08" db="EMBL/GenBank/DDBJ databases">
        <title>Genomic Encyclopedia of Type Strains, Phase III (KMG-III): the genomes of soil and plant-associated and newly described type strains.</title>
        <authorList>
            <person name="Whitman W."/>
        </authorList>
    </citation>
    <scope>NUCLEOTIDE SEQUENCE [LARGE SCALE GENOMIC DNA]</scope>
    <source>
        <strain evidence="1 2">CECT 3313</strain>
    </source>
</reference>
<evidence type="ECO:0000313" key="1">
    <source>
        <dbReference type="EMBL" id="MBB5932333.1"/>
    </source>
</evidence>
<sequence>MGLFSNRTSTAELRAEAETVKKSIAAEEKFDAVRPPSSHMYADTNMASYQHRLKEINDELKRRS</sequence>
<protein>
    <submittedName>
        <fullName evidence="1">Uncharacterized protein</fullName>
    </submittedName>
</protein>
<proteinExistence type="predicted"/>
<accession>A0A7W9Q2B3</accession>
<name>A0A7W9Q2B3_9ACTN</name>
<organism evidence="1 2">
    <name type="scientific">Streptomyces echinatus</name>
    <dbReference type="NCBI Taxonomy" id="67293"/>
    <lineage>
        <taxon>Bacteria</taxon>
        <taxon>Bacillati</taxon>
        <taxon>Actinomycetota</taxon>
        <taxon>Actinomycetes</taxon>
        <taxon>Kitasatosporales</taxon>
        <taxon>Streptomycetaceae</taxon>
        <taxon>Streptomyces</taxon>
    </lineage>
</organism>
<keyword evidence="2" id="KW-1185">Reference proteome</keyword>
<gene>
    <name evidence="1" type="ORF">FHS34_007843</name>
</gene>
<dbReference type="RefSeq" id="WP_184974535.1">
    <property type="nucleotide sequence ID" value="NZ_BAAAWF010000065.1"/>
</dbReference>
<dbReference type="AlphaFoldDB" id="A0A7W9Q2B3"/>
<evidence type="ECO:0000313" key="2">
    <source>
        <dbReference type="Proteomes" id="UP000585836"/>
    </source>
</evidence>
<comment type="caution">
    <text evidence="1">The sequence shown here is derived from an EMBL/GenBank/DDBJ whole genome shotgun (WGS) entry which is preliminary data.</text>
</comment>